<sequence length="330" mass="34354">MFMIVVHGAGLAGLTCARLAARDGAEVTLAGAPSMADLVLNEAEIRLLTDVWDDPGRRLLDGGHRLTARWVRWGDGAVPAEVASPAVAVDGARLAEGLARRLPDRVRRAETAPAADWTIGAAARPAVNPPAGRRVAVAGHVTMACTGVSRMATTGRGWVRAVPLGDGRGLVRAVTPVPPDDPEGFLAAEIEAAGLGAWVTGPPEGVTVVPAAPWLSRQRAEQGRIHIGGAVLRLDPVSGSGAGPALRTAVLAAGVLRQLRDGMPAAELLGHYHRRLGAAFHRHLTGCAAHYRRVFAGPEWAGELHITATARHAQRGAPVFTGRPDVAAMT</sequence>
<organism evidence="1 2">
    <name type="scientific">Actinoplanes philippinensis</name>
    <dbReference type="NCBI Taxonomy" id="35752"/>
    <lineage>
        <taxon>Bacteria</taxon>
        <taxon>Bacillati</taxon>
        <taxon>Actinomycetota</taxon>
        <taxon>Actinomycetes</taxon>
        <taxon>Micromonosporales</taxon>
        <taxon>Micromonosporaceae</taxon>
        <taxon>Actinoplanes</taxon>
    </lineage>
</organism>
<dbReference type="STRING" id="35752.SAMN05421541_104144"/>
<dbReference type="InterPro" id="IPR036188">
    <property type="entry name" value="FAD/NAD-bd_sf"/>
</dbReference>
<accession>A0A1I2E305</accession>
<dbReference type="Gene3D" id="3.50.50.60">
    <property type="entry name" value="FAD/NAD(P)-binding domain"/>
    <property type="match status" value="1"/>
</dbReference>
<name>A0A1I2E305_9ACTN</name>
<protein>
    <submittedName>
        <fullName evidence="1">Dehydrogenase (Flavoprotein)</fullName>
    </submittedName>
</protein>
<dbReference type="Gene3D" id="3.30.9.100">
    <property type="match status" value="1"/>
</dbReference>
<dbReference type="EMBL" id="FONV01000004">
    <property type="protein sequence ID" value="SFE87023.1"/>
    <property type="molecule type" value="Genomic_DNA"/>
</dbReference>
<proteinExistence type="predicted"/>
<dbReference type="Proteomes" id="UP000199645">
    <property type="component" value="Unassembled WGS sequence"/>
</dbReference>
<dbReference type="SUPFAM" id="SSF51905">
    <property type="entry name" value="FAD/NAD(P)-binding domain"/>
    <property type="match status" value="1"/>
</dbReference>
<dbReference type="AlphaFoldDB" id="A0A1I2E305"/>
<evidence type="ECO:0000313" key="2">
    <source>
        <dbReference type="Proteomes" id="UP000199645"/>
    </source>
</evidence>
<reference evidence="1 2" key="1">
    <citation type="submission" date="2016-10" db="EMBL/GenBank/DDBJ databases">
        <authorList>
            <person name="de Groot N.N."/>
        </authorList>
    </citation>
    <scope>NUCLEOTIDE SEQUENCE [LARGE SCALE GENOMIC DNA]</scope>
    <source>
        <strain evidence="1 2">DSM 43019</strain>
    </source>
</reference>
<keyword evidence="2" id="KW-1185">Reference proteome</keyword>
<gene>
    <name evidence="1" type="ORF">SAMN05421541_104144</name>
</gene>
<evidence type="ECO:0000313" key="1">
    <source>
        <dbReference type="EMBL" id="SFE87023.1"/>
    </source>
</evidence>